<comment type="catalytic activity">
    <reaction evidence="1 12">
        <text>1-(5-phospho-beta-D-ribosyl)-5-[(5-phospho-beta-D-ribosylamino)methylideneamino]imidazole-4-carboxamide = 5-[(5-phospho-1-deoxy-D-ribulos-1-ylimino)methylamino]-1-(5-phospho-beta-D-ribosyl)imidazole-4-carboxamide</text>
        <dbReference type="Rhea" id="RHEA:15469"/>
        <dbReference type="ChEBI" id="CHEBI:58435"/>
        <dbReference type="ChEBI" id="CHEBI:58525"/>
        <dbReference type="EC" id="5.3.1.16"/>
    </reaction>
</comment>
<keyword evidence="7 11" id="KW-0368">Histidine biosynthesis</keyword>
<dbReference type="Gene3D" id="3.20.20.70">
    <property type="entry name" value="Aldolase class I"/>
    <property type="match status" value="1"/>
</dbReference>
<dbReference type="InterPro" id="IPR011858">
    <property type="entry name" value="His6/HISN3"/>
</dbReference>
<dbReference type="InterPro" id="IPR013785">
    <property type="entry name" value="Aldolase_TIM"/>
</dbReference>
<keyword evidence="14" id="KW-1185">Reference proteome</keyword>
<evidence type="ECO:0000256" key="2">
    <source>
        <dbReference type="ARBA" id="ARBA00005133"/>
    </source>
</evidence>
<evidence type="ECO:0000256" key="1">
    <source>
        <dbReference type="ARBA" id="ARBA00000901"/>
    </source>
</evidence>
<dbReference type="GO" id="GO:0000162">
    <property type="term" value="P:L-tryptophan biosynthetic process"/>
    <property type="evidence" value="ECO:0007669"/>
    <property type="project" value="TreeGrafter"/>
</dbReference>
<comment type="similarity">
    <text evidence="3 11">Belongs to the HisA/HisF family.</text>
</comment>
<comment type="caution">
    <text evidence="13">The sequence shown here is derived from an EMBL/GenBank/DDBJ whole genome shotgun (WGS) entry which is preliminary data.</text>
</comment>
<dbReference type="RefSeq" id="XP_056045952.1">
    <property type="nucleotide sequence ID" value="XM_056185833.1"/>
</dbReference>
<proteinExistence type="inferred from homology"/>
<dbReference type="SUPFAM" id="SSF51366">
    <property type="entry name" value="Ribulose-phoshate binding barrel"/>
    <property type="match status" value="1"/>
</dbReference>
<keyword evidence="6 11" id="KW-0028">Amino-acid biosynthesis</keyword>
<sequence>MTRFRGCIDIHAGQVKQIVGGTLSTDTDTDTGLKTNFVASKPSSHFAELYKENGITGAHVIKLGPGCDDAAIEALDAWKGGLQVGGGITSDNALFWLDKGAEKVIVTSYLFPNARLDVTRLQELLDKVGKERVVIDLSCRRRGDEWIVAMNKWQTLTDTKINKDTLKFLAGYCSEFLVHAADVEGLCRGIDEDLVVALADWSPIPVTYAGGAKGISDLALVSRLSGGNVDLTYGSALDIYGGTLVKFEDCVAWNSSH</sequence>
<evidence type="ECO:0000256" key="5">
    <source>
        <dbReference type="ARBA" id="ARBA00018464"/>
    </source>
</evidence>
<dbReference type="GO" id="GO:0005737">
    <property type="term" value="C:cytoplasm"/>
    <property type="evidence" value="ECO:0007669"/>
    <property type="project" value="UniProtKB-SubCell"/>
</dbReference>
<dbReference type="GeneID" id="80880999"/>
<keyword evidence="8 12" id="KW-0413">Isomerase</keyword>
<evidence type="ECO:0000313" key="13">
    <source>
        <dbReference type="EMBL" id="KAJ8102502.1"/>
    </source>
</evidence>
<evidence type="ECO:0000256" key="3">
    <source>
        <dbReference type="ARBA" id="ARBA00009667"/>
    </source>
</evidence>
<dbReference type="NCBIfam" id="TIGR02129">
    <property type="entry name" value="hisA_euk"/>
    <property type="match status" value="1"/>
</dbReference>
<dbReference type="FunFam" id="3.20.20.70:FF:000110">
    <property type="entry name" value="1-(5-phosphoribosyl)-5-[(5-phosphoribosylamino)methylideneamino] imidazole-4-carboxamide isomerase, chloroplastic"/>
    <property type="match status" value="1"/>
</dbReference>
<evidence type="ECO:0000256" key="7">
    <source>
        <dbReference type="ARBA" id="ARBA00023102"/>
    </source>
</evidence>
<evidence type="ECO:0000256" key="10">
    <source>
        <dbReference type="ARBA" id="ARBA00031376"/>
    </source>
</evidence>
<protein>
    <recommendedName>
        <fullName evidence="5 12">1-(5-phosphoribosyl)-5-[(5-phosphoribosylamino)methylideneamino] imidazole-4-carboxamide isomerase</fullName>
        <ecNumber evidence="4 12">5.3.1.16</ecNumber>
    </recommendedName>
    <alternativeName>
        <fullName evidence="10 12">5-proFAR isomerase</fullName>
    </alternativeName>
    <alternativeName>
        <fullName evidence="9 12">Phosphoribosylformimino-5-aminoimidazole carboxamide ribotide isomerase</fullName>
    </alternativeName>
</protein>
<dbReference type="GO" id="GO:0000105">
    <property type="term" value="P:L-histidine biosynthetic process"/>
    <property type="evidence" value="ECO:0007669"/>
    <property type="project" value="UniProtKB-KW"/>
</dbReference>
<dbReference type="InterPro" id="IPR006062">
    <property type="entry name" value="His_biosynth"/>
</dbReference>
<gene>
    <name evidence="13" type="ORF">POJ06DRAFT_235471</name>
</gene>
<keyword evidence="12" id="KW-0963">Cytoplasm</keyword>
<dbReference type="PANTHER" id="PTHR43090:SF2">
    <property type="entry name" value="1-(5-PHOSPHORIBOSYL)-5-[(5-PHOSPHORIBOSYLAMINO)METHYLIDENEAMINO] IMIDAZOLE-4-CARBOXAMIDE ISOMERASE"/>
    <property type="match status" value="1"/>
</dbReference>
<dbReference type="EC" id="5.3.1.16" evidence="4 12"/>
<evidence type="ECO:0000256" key="12">
    <source>
        <dbReference type="RuleBase" id="RU364022"/>
    </source>
</evidence>
<evidence type="ECO:0000256" key="9">
    <source>
        <dbReference type="ARBA" id="ARBA00030547"/>
    </source>
</evidence>
<evidence type="ECO:0000256" key="8">
    <source>
        <dbReference type="ARBA" id="ARBA00023235"/>
    </source>
</evidence>
<evidence type="ECO:0000313" key="14">
    <source>
        <dbReference type="Proteomes" id="UP001217417"/>
    </source>
</evidence>
<dbReference type="GO" id="GO:0003949">
    <property type="term" value="F:1-(5-phosphoribosyl)-5-[(5-phosphoribosylamino)methylideneamino]imidazole-4-carboxamide isomerase activity"/>
    <property type="evidence" value="ECO:0007669"/>
    <property type="project" value="UniProtKB-EC"/>
</dbReference>
<dbReference type="EMBL" id="JARPMG010000002">
    <property type="protein sequence ID" value="KAJ8102502.1"/>
    <property type="molecule type" value="Genomic_DNA"/>
</dbReference>
<accession>A0AAD7VTW6</accession>
<dbReference type="PANTHER" id="PTHR43090">
    <property type="entry name" value="1-(5-PHOSPHORIBOSYL)-5-[(5-PHOSPHORIBOSYLAMINO)METHYLIDENEAMINO] IMIDAZOLE-4-CARBOXAMIDE ISOMERASE"/>
    <property type="match status" value="1"/>
</dbReference>
<evidence type="ECO:0000256" key="11">
    <source>
        <dbReference type="RuleBase" id="RU003657"/>
    </source>
</evidence>
<dbReference type="CDD" id="cd04723">
    <property type="entry name" value="HisA_HisF"/>
    <property type="match status" value="1"/>
</dbReference>
<dbReference type="Pfam" id="PF00977">
    <property type="entry name" value="His_biosynth"/>
    <property type="match status" value="1"/>
</dbReference>
<evidence type="ECO:0000256" key="6">
    <source>
        <dbReference type="ARBA" id="ARBA00022605"/>
    </source>
</evidence>
<comment type="pathway">
    <text evidence="2 12">Amino-acid biosynthesis; L-histidine biosynthesis; L-histidine from 5-phospho-alpha-D-ribose 1-diphosphate: step 4/9.</text>
</comment>
<organism evidence="13 14">
    <name type="scientific">Lipomyces tetrasporus</name>
    <dbReference type="NCBI Taxonomy" id="54092"/>
    <lineage>
        <taxon>Eukaryota</taxon>
        <taxon>Fungi</taxon>
        <taxon>Dikarya</taxon>
        <taxon>Ascomycota</taxon>
        <taxon>Saccharomycotina</taxon>
        <taxon>Lipomycetes</taxon>
        <taxon>Lipomycetales</taxon>
        <taxon>Lipomycetaceae</taxon>
        <taxon>Lipomyces</taxon>
    </lineage>
</organism>
<dbReference type="InterPro" id="IPR044524">
    <property type="entry name" value="Isoase_HisA-like"/>
</dbReference>
<name>A0AAD7VTW6_9ASCO</name>
<evidence type="ECO:0000256" key="4">
    <source>
        <dbReference type="ARBA" id="ARBA00012550"/>
    </source>
</evidence>
<reference evidence="13" key="1">
    <citation type="submission" date="2023-03" db="EMBL/GenBank/DDBJ databases">
        <title>Near-Complete genome sequence of Lipomyces tetrasporous NRRL Y-64009, an oleaginous yeast capable of growing on lignocellulosic hydrolysates.</title>
        <authorList>
            <consortium name="Lawrence Berkeley National Laboratory"/>
            <person name="Jagtap S.S."/>
            <person name="Liu J.-J."/>
            <person name="Walukiewicz H.E."/>
            <person name="Pangilinan J."/>
            <person name="Lipzen A."/>
            <person name="Ahrendt S."/>
            <person name="Koriabine M."/>
            <person name="Cobaugh K."/>
            <person name="Salamov A."/>
            <person name="Yoshinaga Y."/>
            <person name="Ng V."/>
            <person name="Daum C."/>
            <person name="Grigoriev I.V."/>
            <person name="Slininger P.J."/>
            <person name="Dien B.S."/>
            <person name="Jin Y.-S."/>
            <person name="Rao C.V."/>
        </authorList>
    </citation>
    <scope>NUCLEOTIDE SEQUENCE</scope>
    <source>
        <strain evidence="13">NRRL Y-64009</strain>
    </source>
</reference>
<dbReference type="InterPro" id="IPR011060">
    <property type="entry name" value="RibuloseP-bd_barrel"/>
</dbReference>
<dbReference type="Proteomes" id="UP001217417">
    <property type="component" value="Unassembled WGS sequence"/>
</dbReference>
<dbReference type="AlphaFoldDB" id="A0AAD7VTW6"/>
<comment type="subcellular location">
    <subcellularLocation>
        <location evidence="12">Cytoplasm</location>
    </subcellularLocation>
</comment>